<evidence type="ECO:0000313" key="12">
    <source>
        <dbReference type="Proteomes" id="UP000002358"/>
    </source>
</evidence>
<dbReference type="InParanoid" id="A0A7M6UWF7"/>
<dbReference type="KEGG" id="nvi:100120492"/>
<dbReference type="PANTHER" id="PTHR24252:SF7">
    <property type="entry name" value="HYALIN"/>
    <property type="match status" value="1"/>
</dbReference>
<comment type="subcellular location">
    <subcellularLocation>
        <location evidence="1">Secreted</location>
        <location evidence="1">Extracellular space</location>
    </subcellularLocation>
</comment>
<dbReference type="OMA" id="WQGGPTT"/>
<proteinExistence type="predicted"/>
<keyword evidence="4 8" id="KW-0378">Hydrolase</keyword>
<dbReference type="GO" id="GO:0005576">
    <property type="term" value="C:extracellular region"/>
    <property type="evidence" value="ECO:0007669"/>
    <property type="project" value="UniProtKB-SubCell"/>
</dbReference>
<dbReference type="SMR" id="A0A7M6UWF7"/>
<dbReference type="InterPro" id="IPR001314">
    <property type="entry name" value="Peptidase_S1A"/>
</dbReference>
<keyword evidence="6" id="KW-1015">Disulfide bond</keyword>
<dbReference type="InterPro" id="IPR018114">
    <property type="entry name" value="TRYPSIN_HIS"/>
</dbReference>
<keyword evidence="3 8" id="KW-0645">Protease</keyword>
<dbReference type="CDD" id="cd00190">
    <property type="entry name" value="Tryp_SPc"/>
    <property type="match status" value="1"/>
</dbReference>
<accession>A0A7M6UWF7</accession>
<dbReference type="AlphaFoldDB" id="A0A7M6UWF7"/>
<evidence type="ECO:0000256" key="6">
    <source>
        <dbReference type="ARBA" id="ARBA00023157"/>
    </source>
</evidence>
<feature type="domain" description="Peptidase S1" evidence="10">
    <location>
        <begin position="27"/>
        <end position="256"/>
    </location>
</feature>
<dbReference type="FunFam" id="2.40.10.10:FF:000047">
    <property type="entry name" value="Trypsin eta"/>
    <property type="match status" value="1"/>
</dbReference>
<dbReference type="InterPro" id="IPR009003">
    <property type="entry name" value="Peptidase_S1_PA"/>
</dbReference>
<dbReference type="SMART" id="SM00020">
    <property type="entry name" value="Tryp_SPc"/>
    <property type="match status" value="1"/>
</dbReference>
<dbReference type="PROSITE" id="PS50240">
    <property type="entry name" value="TRYPSIN_DOM"/>
    <property type="match status" value="1"/>
</dbReference>
<dbReference type="FunCoup" id="A0A7M6UWF7">
    <property type="interactions" value="1"/>
</dbReference>
<dbReference type="GO" id="GO:0016485">
    <property type="term" value="P:protein processing"/>
    <property type="evidence" value="ECO:0007669"/>
    <property type="project" value="UniProtKB-ARBA"/>
</dbReference>
<evidence type="ECO:0000256" key="2">
    <source>
        <dbReference type="ARBA" id="ARBA00022525"/>
    </source>
</evidence>
<evidence type="ECO:0000259" key="10">
    <source>
        <dbReference type="PROSITE" id="PS50240"/>
    </source>
</evidence>
<dbReference type="PANTHER" id="PTHR24252">
    <property type="entry name" value="ACROSIN-RELATED"/>
    <property type="match status" value="1"/>
</dbReference>
<dbReference type="InterPro" id="IPR033116">
    <property type="entry name" value="TRYPSIN_SER"/>
</dbReference>
<evidence type="ECO:0000313" key="11">
    <source>
        <dbReference type="EnsemblMetazoa" id="NP_001166089"/>
    </source>
</evidence>
<name>A0A7M6UWF7_NASVI</name>
<gene>
    <name evidence="11" type="primary">100120492</name>
</gene>
<dbReference type="EnsemblMetazoa" id="NM_001172618">
    <property type="protein sequence ID" value="NP_001166089"/>
    <property type="gene ID" value="GeneID_100120492"/>
</dbReference>
<evidence type="ECO:0000256" key="8">
    <source>
        <dbReference type="RuleBase" id="RU363034"/>
    </source>
</evidence>
<dbReference type="InterPro" id="IPR001254">
    <property type="entry name" value="Trypsin_dom"/>
</dbReference>
<sequence length="256" mass="27852">MLKSGLILLNLFAAIQGRVIENDNTRIVNGENVSLGEIPYQVSLQRKVDNFHFCGGSVLNKNYIITAAHCVSGTNPETIQVIVGTLNLDDPQAVYFASKITVHEAYSPSNSYKNDIALIKVQSPIKFSKTVSTVILPKANAVIDADKHAVVSGYGHLYQNGPTPKDLQKVGVLIADQQYCNNVYTKLGEKVHETHICAHDPVVEHGSCQGDSGGPLTVDGVLVGLVSWALGCAQVNYPTVFTRVSEYIDWIERNSQ</sequence>
<keyword evidence="2" id="KW-0964">Secreted</keyword>
<dbReference type="Pfam" id="PF00089">
    <property type="entry name" value="Trypsin"/>
    <property type="match status" value="1"/>
</dbReference>
<dbReference type="InterPro" id="IPR043504">
    <property type="entry name" value="Peptidase_S1_PA_chymotrypsin"/>
</dbReference>
<keyword evidence="5 8" id="KW-0720">Serine protease</keyword>
<dbReference type="PROSITE" id="PS00135">
    <property type="entry name" value="TRYPSIN_SER"/>
    <property type="match status" value="1"/>
</dbReference>
<organism evidence="11 12">
    <name type="scientific">Nasonia vitripennis</name>
    <name type="common">Parasitic wasp</name>
    <dbReference type="NCBI Taxonomy" id="7425"/>
    <lineage>
        <taxon>Eukaryota</taxon>
        <taxon>Metazoa</taxon>
        <taxon>Ecdysozoa</taxon>
        <taxon>Arthropoda</taxon>
        <taxon>Hexapoda</taxon>
        <taxon>Insecta</taxon>
        <taxon>Pterygota</taxon>
        <taxon>Neoptera</taxon>
        <taxon>Endopterygota</taxon>
        <taxon>Hymenoptera</taxon>
        <taxon>Apocrita</taxon>
        <taxon>Proctotrupomorpha</taxon>
        <taxon>Chalcidoidea</taxon>
        <taxon>Pteromalidae</taxon>
        <taxon>Pteromalinae</taxon>
        <taxon>Nasonia</taxon>
    </lineage>
</organism>
<feature type="signal peptide" evidence="9">
    <location>
        <begin position="1"/>
        <end position="17"/>
    </location>
</feature>
<reference evidence="11" key="1">
    <citation type="submission" date="2021-01" db="UniProtKB">
        <authorList>
            <consortium name="EnsemblMetazoa"/>
        </authorList>
    </citation>
    <scope>IDENTIFICATION</scope>
</reference>
<dbReference type="PRINTS" id="PR00722">
    <property type="entry name" value="CHYMOTRYPSIN"/>
</dbReference>
<evidence type="ECO:0000256" key="9">
    <source>
        <dbReference type="SAM" id="SignalP"/>
    </source>
</evidence>
<dbReference type="EC" id="3.4.21.1" evidence="7"/>
<feature type="chain" id="PRO_5029474310" description="chymotrypsin" evidence="9">
    <location>
        <begin position="18"/>
        <end position="256"/>
    </location>
</feature>
<keyword evidence="12" id="KW-1185">Reference proteome</keyword>
<dbReference type="OrthoDB" id="8440449at2759"/>
<dbReference type="PROSITE" id="PS00134">
    <property type="entry name" value="TRYPSIN_HIS"/>
    <property type="match status" value="1"/>
</dbReference>
<dbReference type="Gene3D" id="2.40.10.10">
    <property type="entry name" value="Trypsin-like serine proteases"/>
    <property type="match status" value="1"/>
</dbReference>
<dbReference type="SUPFAM" id="SSF50494">
    <property type="entry name" value="Trypsin-like serine proteases"/>
    <property type="match status" value="1"/>
</dbReference>
<evidence type="ECO:0000256" key="4">
    <source>
        <dbReference type="ARBA" id="ARBA00022801"/>
    </source>
</evidence>
<evidence type="ECO:0000256" key="5">
    <source>
        <dbReference type="ARBA" id="ARBA00022825"/>
    </source>
</evidence>
<dbReference type="GO" id="GO:0004252">
    <property type="term" value="F:serine-type endopeptidase activity"/>
    <property type="evidence" value="ECO:0007669"/>
    <property type="project" value="UniProtKB-EC"/>
</dbReference>
<protein>
    <recommendedName>
        <fullName evidence="7">chymotrypsin</fullName>
        <ecNumber evidence="7">3.4.21.1</ecNumber>
    </recommendedName>
</protein>
<keyword evidence="9" id="KW-0732">Signal</keyword>
<evidence type="ECO:0000256" key="7">
    <source>
        <dbReference type="ARBA" id="ARBA00044036"/>
    </source>
</evidence>
<evidence type="ECO:0000256" key="3">
    <source>
        <dbReference type="ARBA" id="ARBA00022670"/>
    </source>
</evidence>
<evidence type="ECO:0000256" key="1">
    <source>
        <dbReference type="ARBA" id="ARBA00004239"/>
    </source>
</evidence>
<dbReference type="Proteomes" id="UP000002358">
    <property type="component" value="Chromosome 2"/>
</dbReference>